<feature type="compositionally biased region" description="Polar residues" evidence="7">
    <location>
        <begin position="31"/>
        <end position="46"/>
    </location>
</feature>
<feature type="region of interest" description="Disordered" evidence="7">
    <location>
        <begin position="580"/>
        <end position="657"/>
    </location>
</feature>
<dbReference type="Pfam" id="PF17967">
    <property type="entry name" value="Pullulanase_N2"/>
    <property type="match status" value="1"/>
</dbReference>
<dbReference type="Gene3D" id="2.60.40.10">
    <property type="entry name" value="Immunoglobulins"/>
    <property type="match status" value="1"/>
</dbReference>
<organism evidence="10 11">
    <name type="scientific">Salinivibrio sharmensis</name>
    <dbReference type="NCBI Taxonomy" id="390883"/>
    <lineage>
        <taxon>Bacteria</taxon>
        <taxon>Pseudomonadati</taxon>
        <taxon>Pseudomonadota</taxon>
        <taxon>Gammaproteobacteria</taxon>
        <taxon>Vibrionales</taxon>
        <taxon>Vibrionaceae</taxon>
        <taxon>Salinivibrio</taxon>
    </lineage>
</organism>
<dbReference type="Gene3D" id="3.20.20.80">
    <property type="entry name" value="Glycosidases"/>
    <property type="match status" value="2"/>
</dbReference>
<comment type="caution">
    <text evidence="10">The sequence shown here is derived from an EMBL/GenBank/DDBJ whole genome shotgun (WGS) entry which is preliminary data.</text>
</comment>
<dbReference type="Pfam" id="PF00128">
    <property type="entry name" value="Alpha-amylase"/>
    <property type="match status" value="1"/>
</dbReference>
<evidence type="ECO:0008006" key="12">
    <source>
        <dbReference type="Google" id="ProtNLM"/>
    </source>
</evidence>
<dbReference type="PRINTS" id="PR00110">
    <property type="entry name" value="ALPHAAMYLASE"/>
</dbReference>
<dbReference type="Pfam" id="PF02922">
    <property type="entry name" value="CBM_48"/>
    <property type="match status" value="1"/>
</dbReference>
<dbReference type="SUPFAM" id="SSF51445">
    <property type="entry name" value="(Trans)glycosidases"/>
    <property type="match status" value="2"/>
</dbReference>
<keyword evidence="5" id="KW-0326">Glycosidase</keyword>
<evidence type="ECO:0000256" key="4">
    <source>
        <dbReference type="ARBA" id="ARBA00022837"/>
    </source>
</evidence>
<dbReference type="Proteomes" id="UP000188627">
    <property type="component" value="Unassembled WGS sequence"/>
</dbReference>
<dbReference type="InterPro" id="IPR004193">
    <property type="entry name" value="Glyco_hydro_13_N"/>
</dbReference>
<protein>
    <recommendedName>
        <fullName evidence="12">Alpha-amylase</fullName>
    </recommendedName>
</protein>
<feature type="compositionally biased region" description="Polar residues" evidence="7">
    <location>
        <begin position="608"/>
        <end position="617"/>
    </location>
</feature>
<gene>
    <name evidence="10" type="ORF">BZG74_10365</name>
</gene>
<name>A0ABX3KG68_9GAMM</name>
<evidence type="ECO:0000256" key="3">
    <source>
        <dbReference type="ARBA" id="ARBA00022723"/>
    </source>
</evidence>
<dbReference type="Gene3D" id="2.60.40.1130">
    <property type="entry name" value="Rab geranylgeranyltransferase alpha-subunit, insert domain"/>
    <property type="match status" value="1"/>
</dbReference>
<comment type="similarity">
    <text evidence="2 6">Belongs to the glycosyl hydrolase 13 family.</text>
</comment>
<dbReference type="CDD" id="cd11317">
    <property type="entry name" value="AmyAc_bac_euk_AmyA"/>
    <property type="match status" value="1"/>
</dbReference>
<evidence type="ECO:0000256" key="2">
    <source>
        <dbReference type="ARBA" id="ARBA00008061"/>
    </source>
</evidence>
<dbReference type="InterPro" id="IPR013780">
    <property type="entry name" value="Glyco_hydro_b"/>
</dbReference>
<keyword evidence="11" id="KW-1185">Reference proteome</keyword>
<comment type="cofactor">
    <cofactor evidence="1">
        <name>Ca(2+)</name>
        <dbReference type="ChEBI" id="CHEBI:29108"/>
    </cofactor>
</comment>
<evidence type="ECO:0000256" key="6">
    <source>
        <dbReference type="RuleBase" id="RU003615"/>
    </source>
</evidence>
<feature type="region of interest" description="Disordered" evidence="7">
    <location>
        <begin position="31"/>
        <end position="73"/>
    </location>
</feature>
<dbReference type="InterPro" id="IPR013783">
    <property type="entry name" value="Ig-like_fold"/>
</dbReference>
<keyword evidence="4" id="KW-0106">Calcium</keyword>
<evidence type="ECO:0000259" key="8">
    <source>
        <dbReference type="SMART" id="SM00632"/>
    </source>
</evidence>
<feature type="domain" description="Glycosyl hydrolase family 13 catalytic" evidence="9">
    <location>
        <begin position="78"/>
        <end position="488"/>
    </location>
</feature>
<dbReference type="InterPro" id="IPR006046">
    <property type="entry name" value="Alpha_amylase"/>
</dbReference>
<dbReference type="InterPro" id="IPR006047">
    <property type="entry name" value="GH13_cat_dom"/>
</dbReference>
<dbReference type="SUPFAM" id="SSF81296">
    <property type="entry name" value="E set domains"/>
    <property type="match status" value="2"/>
</dbReference>
<feature type="compositionally biased region" description="Acidic residues" evidence="7">
    <location>
        <begin position="635"/>
        <end position="653"/>
    </location>
</feature>
<dbReference type="CDD" id="cd11341">
    <property type="entry name" value="AmyAc_Pullulanase_LD-like"/>
    <property type="match status" value="1"/>
</dbReference>
<dbReference type="Pfam" id="PF18494">
    <property type="entry name" value="Pullulanase_Ins"/>
    <property type="match status" value="1"/>
</dbReference>
<keyword evidence="3" id="KW-0479">Metal-binding</keyword>
<dbReference type="InterPro" id="IPR041111">
    <property type="entry name" value="Pullulanase_Ins"/>
</dbReference>
<dbReference type="Pfam" id="PF11852">
    <property type="entry name" value="Pullul_strch_C"/>
    <property type="match status" value="1"/>
</dbReference>
<feature type="compositionally biased region" description="Basic and acidic residues" evidence="7">
    <location>
        <begin position="620"/>
        <end position="631"/>
    </location>
</feature>
<dbReference type="SMART" id="SM00632">
    <property type="entry name" value="Aamy_C"/>
    <property type="match status" value="1"/>
</dbReference>
<dbReference type="PANTHER" id="PTHR43002">
    <property type="entry name" value="GLYCOGEN DEBRANCHING ENZYME"/>
    <property type="match status" value="1"/>
</dbReference>
<keyword evidence="5" id="KW-0378">Hydrolase</keyword>
<accession>A0ABX3KG68</accession>
<dbReference type="InterPro" id="IPR017853">
    <property type="entry name" value="GH"/>
</dbReference>
<evidence type="ECO:0000313" key="11">
    <source>
        <dbReference type="Proteomes" id="UP000188627"/>
    </source>
</evidence>
<dbReference type="InterPro" id="IPR040671">
    <property type="entry name" value="Pullulanase_N2"/>
</dbReference>
<evidence type="ECO:0000313" key="10">
    <source>
        <dbReference type="EMBL" id="OOE88071.1"/>
    </source>
</evidence>
<feature type="domain" description="Alpha-amylase C-terminal" evidence="8">
    <location>
        <begin position="497"/>
        <end position="582"/>
    </location>
</feature>
<dbReference type="SUPFAM" id="SSF51011">
    <property type="entry name" value="Glycosyl hydrolase domain"/>
    <property type="match status" value="2"/>
</dbReference>
<feature type="compositionally biased region" description="Acidic residues" evidence="7">
    <location>
        <begin position="588"/>
        <end position="597"/>
    </location>
</feature>
<proteinExistence type="inferred from homology"/>
<dbReference type="SMART" id="SM00642">
    <property type="entry name" value="Aamy"/>
    <property type="match status" value="1"/>
</dbReference>
<dbReference type="EMBL" id="MUFC01000009">
    <property type="protein sequence ID" value="OOE88071.1"/>
    <property type="molecule type" value="Genomic_DNA"/>
</dbReference>
<evidence type="ECO:0000256" key="7">
    <source>
        <dbReference type="SAM" id="MobiDB-lite"/>
    </source>
</evidence>
<evidence type="ECO:0000259" key="9">
    <source>
        <dbReference type="SMART" id="SM00642"/>
    </source>
</evidence>
<dbReference type="CDD" id="cd02860">
    <property type="entry name" value="E_set_Pullulanase"/>
    <property type="match status" value="1"/>
</dbReference>
<dbReference type="Gene3D" id="2.60.40.1180">
    <property type="entry name" value="Golgi alpha-mannosidase II"/>
    <property type="match status" value="2"/>
</dbReference>
<dbReference type="InterPro" id="IPR014756">
    <property type="entry name" value="Ig_E-set"/>
</dbReference>
<sequence>MNTNVIVPEKIIKVVFALFISILISGCNSEGTTQTDKINKDTNIASPTIEANDINEQNNSQKSQNKEKNETNLPNNHTAMVHLFEWRWEDVAQECAYLGQKGFSAVQVSPPNEHIIGGTWWTRYQPVSYRLNSRSGNRDQFIDMVNTCKEHGVDIYADLVINHTADITDELHFPDWGENGTDVGLIDKDGKAIGTAGSQFERREHLQGMLKPDNPFFDGDSRFSAELGHYHQYHMPKNADRNCTIDGKDYHSGENPDDGTWRVQHCDLSGLPDLNTADPHVQQAIAAYIDELIALGVKGFRIDAAKHIAADDLSAILDRVTQREQAYFFSEVIDTRNEESVRSQQYTPIAAVEEFRYGQQIARVFTEGNLHWLKTFGSDWKEIYTPSDKAVVFLDNHDNQRGHGAGGSILTHQSNSEYANIYDLANVFMLAWDYGYPRVMSSYAFTNSELGPPEKDVHQADGRLACFAGEPWVCEHRWRAIANMVAFRQDVRQAPTSHWYNGAKNQIAFAREGRGFVAINHSQQPFSLSQLQTSLLAGQYCNVMEAEIDDCADHQVTVDKKGRIDNVTVGPQKALAIHLASRVKSTESDEDIAEEQDNNGQDNHDQAGSDQTGNVQGSGKGDDAAEGDQHTQPDQTDDDQEASDQEQSSDDDQSSTVVNPLSETLARGHWVDKETLVWHGIDTHSIDQVTLYYSDNATLRIEQDKLQGYDGKIELTPVSYAGTECQPVEEDCRFGYLDGPAYQITLPEELSLQSLLKQQHLLAGYKDGQLVHYDRVQLAGVLDALYANRDDQNSAYHQALGVSYHGNEVEFALWAPLAQHVNLEIRPQLTENSREITLKEDKSTGIWSTRLPKNEANRHYYRYHIEQVRFDTQHLQQVVVSDPYSVNVSTNGEFSQALDLADPQLFPDGWDSVKRPVVANPTDLSIYEAQVRDFSARDQSTLELSPGGQDYRGKYLAFTLQNSEPVQHLQSLADAGLTTLHLLPINNLGSINEDPNQRIDVHQTLGQLCQLLDEQPEHNNAFGQQLCASEPANQPLLDIFAGFEPTSSDANNLWQLMRGLDSYNWGYDPFHFNVPEGSYASDANGPARVIETRQMIQAIHKMGLTVALDVAYNHTYAAGPDSQHSVLDKVVPSYYHRLNPSTGAIENSTCCDNTATEWAMMEKLMIDSIKVWSEYYHIDAFRFDLMGHIPLKAGLRARGAVQAIYPETYFYGEGWNFGEVKNDARFRQATQLNKAGTGIGTFNDRLREAVREGGIFAAPWENGHALNVVRYGLLGNLRSNQLPIDGGIRGEDYLWNGQITGYSLEPNETVNYVSKHDNPTLWDNFAETLPNMDTTQRVKVQQIAMAYPLLAQGIPFIHMGQDLLRSKSMDRDSYNSGDWFNYVDFTQQTNNWNVGLPSCEKNSARCGSAHDRWDMILDRIEQDPNGPSPQDITQTHEWLKTLLQVRSTTPLLRLATAQQINDQVRFHNVSGQNGVVAMQITASTVPTENQKDQPHQSVVVLINNSAAGQDFFLANTQGQPYRLHPALAASQHASAHATFTNGTFSIPAFSASVFVVEKGQEVTDCSQSLYLRGSMNDWSVENSAQCVGVEQYRTMPISVAAGDSHEFKFANDDWSHEVNAWIYQPHPQSLPLAKTSDGNFSVHFAEAGDYVWWLDRSQANPVVGVFKQ</sequence>
<reference evidence="11" key="1">
    <citation type="submission" date="2017-01" db="EMBL/GenBank/DDBJ databases">
        <title>Draft genome of the species Salinivibrio sharmensis.</title>
        <authorList>
            <person name="Lopez-Hermoso C."/>
            <person name="De La Haba R."/>
            <person name="Sanchez-Porro C."/>
            <person name="Ventosa A."/>
        </authorList>
    </citation>
    <scope>NUCLEOTIDE SEQUENCE [LARGE SCALE GENOMIC DNA]</scope>
    <source>
        <strain evidence="11">CBH463</strain>
    </source>
</reference>
<evidence type="ECO:0000256" key="5">
    <source>
        <dbReference type="ARBA" id="ARBA00023295"/>
    </source>
</evidence>
<dbReference type="InterPro" id="IPR024561">
    <property type="entry name" value="Pullul_strch_C"/>
</dbReference>
<dbReference type="InterPro" id="IPR031319">
    <property type="entry name" value="A-amylase_C"/>
</dbReference>
<evidence type="ECO:0000256" key="1">
    <source>
        <dbReference type="ARBA" id="ARBA00001913"/>
    </source>
</evidence>